<sequence>MTVVFITDDGDAGEFNFAVPYIFCREDSGNAVVSIERNIGFSSASYYPVTLQVTTADADSNATHGGSKAFDYVSSSQKLIWATGEANKTFAVTVFNNNKYQPDSRAIKVRLMSATGGATIGVMSDMWIYIIDDRDAGTLSFAMSHYEVLESGGKITVNVTRSGIPDATKTNTYTDGEVRVDIATYSGTIVPGKSKYALDYDYDIVKARGCTHISPCTAKESVAYTPIQTTTLIFANSEAWKAVDIPIINNELFQAPDQVFKVVLQNVTNGAHLGVDYEHPVEWRWFHDEFLAIEPHLDQLLDNVGTIVTIQDDGDPAVIISKASLSVSEIGQKDTFHVHLNSQPTSDVTVELSVAAELKLSKTSLTFSSVNWKTNQEITVEAVPDDIADGIHGSVIAFSVTSSDTSYNIPLKTAIGSVGYTFAVSIYTQKWGTYDTGNTEHAFPWVENGGVLTSPAQHSSITAFILDDDQPVVSIIPETVRHQQTSIKPQDFVCVRENGHEASIQVVILSEPHADVDISFVVEADSNLRVNPETIHLTPATWRDIQYITISAIPDTSANAATEVQYFKIFAYSASSGDSMYDRGNQAVGTLMVQRFPPPLVLLDSSRTTTQENGGNDAVAEYNIRLGSEPMYWEAGVGDYKPFELILGAAADTTLVYSSDSQEALGISPSLVVAGNSSQSTSDKTVKTVAVVRFDTSPTIETGTSSSQVGLAILRLYRLSGGENGGLGGIVVGVATAELETSDVWNETLLRTQCQDINSKLVPECTLSENGSVVSLFPGTTTFEDVSMQTDGEILVNQSKTIDPNTNAFVPSSAWVEIDVTGAVNRVLANQRDHFSNSRTISFLVYSRSIATFVYDGVDEVIFASKEYTDNTLHPQLVLRASGSVNLALSGTASQSQQGSANAAIDGITTANSGIASTFAMSRTVDTYPWWQVDFNEVRRIEDIVVTVKKLVSAADLQVDQLDTDIWIFLSDTPFPKTINATNDFLSAKNNSLYIHEFKVVSRSFDASEDDCIIYRWHVNGERNGNFGEDRFIADYTTSCEARYMRLQVEGENSIVLNEVEIYQQAFASSRISVGGYMPSVAKARVGQNQIEFSLPSINGAEPSFCDDTTCVCRNELLFTSGDWRDPQQVQVRAIDDKVAIGDREVMITHTADSLDPDYGGNSFCDNSQANCNANLFNDSSVKNLLIREDDENKVILSKSKFTVIEGSNAYPNAASFYKLSEIHARYLRCSSNPDSVVDLESSNPDSVVDLEKPSTAACTTLFSGVSDVPLEICISNSSAFPLENGSAWVMAGFDSPTNLSAISFQIPALTGTKYVRQFTLWGNPTTSITGTATNIMDITKDWINMATTQVTMKSGGPQTVTMNRLSVFRVLSILIVFDQSYDSIDRCILAPQVRMIGYTPVPFPLSVRGDITSPDSVPPMVSHLSRMHLYGMSDSVAIRLSSEPLSDTYMNVLVDVGSASVTTFDPTNASSSLNSSNLLGAKYESGDIRQYRMPTILRFTAENWDVAQNLTFLAVDDNTYLGKRSLIMHLSSSSQDTDGLVVPLQTIANNAVLRSYAHLSASLSYLHADFVVRDHQSEMWPFHIVANWQSSTGSIQVTVIDDDLPGVTISANEVVVSESTLNTNFSVSLDSAPLQDVTIAISYEKDATLFSASPLELVFTRLNWYRPQWIEIYPVANDIYDGAYPFTLNYERLVSKAKQPILLHKVTSTDSFYNGLKVGTNENDTSMAYASNQGVRIIIEDDDTGCEKEYQCLNGGECLNTSVGNVCSCPTTFGMKNCSLVCERESECAFDRIIFNIKCGKDIAVCGTTFSAKALTSVLYRILTTNTFTAVNGHVYPKLSLGSISEAMYVVNSSRSTCVDGSHSCVSVSVDFMRPSLDDTSVTSKLFAYNELGSLKASPMYIELLTPDPQYVKSSSATVGMWIFVGFCGAALTGAGVLFAARAIYTNTSHVIPDDDQIELLAVGATSPRGGEAFPSAIDT</sequence>
<name>A0A225X3I2_9STRA</name>
<feature type="domain" description="EGF-like" evidence="7">
    <location>
        <begin position="1743"/>
        <end position="1780"/>
    </location>
</feature>
<dbReference type="Proteomes" id="UP000198211">
    <property type="component" value="Unassembled WGS sequence"/>
</dbReference>
<keyword evidence="1" id="KW-0732">Signal</keyword>
<dbReference type="InterPro" id="IPR051171">
    <property type="entry name" value="CaCA"/>
</dbReference>
<dbReference type="SMART" id="SM00237">
    <property type="entry name" value="Calx_beta"/>
    <property type="match status" value="2"/>
</dbReference>
<organism evidence="8 9">
    <name type="scientific">Phytophthora megakarya</name>
    <dbReference type="NCBI Taxonomy" id="4795"/>
    <lineage>
        <taxon>Eukaryota</taxon>
        <taxon>Sar</taxon>
        <taxon>Stramenopiles</taxon>
        <taxon>Oomycota</taxon>
        <taxon>Peronosporomycetes</taxon>
        <taxon>Peronosporales</taxon>
        <taxon>Peronosporaceae</taxon>
        <taxon>Phytophthora</taxon>
    </lineage>
</organism>
<dbReference type="InterPro" id="IPR008979">
    <property type="entry name" value="Galactose-bd-like_sf"/>
</dbReference>
<dbReference type="GO" id="GO:0016020">
    <property type="term" value="C:membrane"/>
    <property type="evidence" value="ECO:0007669"/>
    <property type="project" value="InterPro"/>
</dbReference>
<proteinExistence type="predicted"/>
<keyword evidence="6" id="KW-0812">Transmembrane</keyword>
<keyword evidence="4" id="KW-0813">Transport</keyword>
<evidence type="ECO:0000256" key="6">
    <source>
        <dbReference type="SAM" id="Phobius"/>
    </source>
</evidence>
<dbReference type="InterPro" id="IPR000742">
    <property type="entry name" value="EGF"/>
</dbReference>
<evidence type="ECO:0000256" key="4">
    <source>
        <dbReference type="ARBA" id="ARBA00023065"/>
    </source>
</evidence>
<dbReference type="OrthoDB" id="418484at2759"/>
<keyword evidence="4" id="KW-0406">Ion transport</keyword>
<evidence type="ECO:0000256" key="1">
    <source>
        <dbReference type="ARBA" id="ARBA00022729"/>
    </source>
</evidence>
<comment type="caution">
    <text evidence="5">Lacks conserved residue(s) required for the propagation of feature annotation.</text>
</comment>
<evidence type="ECO:0000256" key="2">
    <source>
        <dbReference type="ARBA" id="ARBA00022737"/>
    </source>
</evidence>
<feature type="transmembrane region" description="Helical" evidence="6">
    <location>
        <begin position="1920"/>
        <end position="1942"/>
    </location>
</feature>
<keyword evidence="6" id="KW-1133">Transmembrane helix</keyword>
<dbReference type="GO" id="GO:0030001">
    <property type="term" value="P:metal ion transport"/>
    <property type="evidence" value="ECO:0007669"/>
    <property type="project" value="TreeGrafter"/>
</dbReference>
<keyword evidence="5" id="KW-0245">EGF-like domain</keyword>
<comment type="caution">
    <text evidence="8">The sequence shown here is derived from an EMBL/GenBank/DDBJ whole genome shotgun (WGS) entry which is preliminary data.</text>
</comment>
<dbReference type="Gene3D" id="2.60.40.2030">
    <property type="match status" value="2"/>
</dbReference>
<keyword evidence="6" id="KW-0472">Membrane</keyword>
<keyword evidence="2" id="KW-0677">Repeat</keyword>
<dbReference type="CDD" id="cd00053">
    <property type="entry name" value="EGF"/>
    <property type="match status" value="1"/>
</dbReference>
<protein>
    <recommendedName>
        <fullName evidence="7">EGF-like domain-containing protein</fullName>
    </recommendedName>
</protein>
<keyword evidence="5" id="KW-1015">Disulfide bond</keyword>
<dbReference type="EMBL" id="NBNE01000006">
    <property type="protein sequence ID" value="OWZ24644.1"/>
    <property type="molecule type" value="Genomic_DNA"/>
</dbReference>
<dbReference type="InterPro" id="IPR003644">
    <property type="entry name" value="Calx_beta"/>
</dbReference>
<evidence type="ECO:0000256" key="3">
    <source>
        <dbReference type="ARBA" id="ARBA00022837"/>
    </source>
</evidence>
<dbReference type="PANTHER" id="PTHR11878">
    <property type="entry name" value="SODIUM/CALCIUM EXCHANGER"/>
    <property type="match status" value="1"/>
</dbReference>
<evidence type="ECO:0000256" key="5">
    <source>
        <dbReference type="PROSITE-ProRule" id="PRU00076"/>
    </source>
</evidence>
<keyword evidence="3" id="KW-0106">Calcium</keyword>
<dbReference type="PROSITE" id="PS50026">
    <property type="entry name" value="EGF_3"/>
    <property type="match status" value="1"/>
</dbReference>
<dbReference type="SUPFAM" id="SSF141072">
    <property type="entry name" value="CalX-like"/>
    <property type="match status" value="2"/>
</dbReference>
<dbReference type="STRING" id="4795.A0A225X3I2"/>
<reference evidence="9" key="1">
    <citation type="submission" date="2017-03" db="EMBL/GenBank/DDBJ databases">
        <title>Phytopthora megakarya and P. palmivora, two closely related causual agents of cacao black pod achieved similar genome size and gene model numbers by different mechanisms.</title>
        <authorList>
            <person name="Ali S."/>
            <person name="Shao J."/>
            <person name="Larry D.J."/>
            <person name="Kronmiller B."/>
            <person name="Shen D."/>
            <person name="Strem M.D."/>
            <person name="Melnick R.L."/>
            <person name="Guiltinan M.J."/>
            <person name="Tyler B.M."/>
            <person name="Meinhardt L.W."/>
            <person name="Bailey B.A."/>
        </authorList>
    </citation>
    <scope>NUCLEOTIDE SEQUENCE [LARGE SCALE GENOMIC DNA]</scope>
    <source>
        <strain evidence="9">zdho120</strain>
    </source>
</reference>
<dbReference type="Pfam" id="PF03160">
    <property type="entry name" value="Calx-beta"/>
    <property type="match status" value="3"/>
</dbReference>
<dbReference type="PANTHER" id="PTHR11878:SF65">
    <property type="entry name" value="NA_CA-EXCHANGE PROTEIN, ISOFORM G"/>
    <property type="match status" value="1"/>
</dbReference>
<evidence type="ECO:0000259" key="7">
    <source>
        <dbReference type="PROSITE" id="PS50026"/>
    </source>
</evidence>
<evidence type="ECO:0000313" key="9">
    <source>
        <dbReference type="Proteomes" id="UP000198211"/>
    </source>
</evidence>
<evidence type="ECO:0000313" key="8">
    <source>
        <dbReference type="EMBL" id="OWZ24644.1"/>
    </source>
</evidence>
<gene>
    <name evidence="8" type="ORF">PHMEG_000252</name>
</gene>
<dbReference type="GO" id="GO:0007154">
    <property type="term" value="P:cell communication"/>
    <property type="evidence" value="ECO:0007669"/>
    <property type="project" value="InterPro"/>
</dbReference>
<dbReference type="InterPro" id="IPR038081">
    <property type="entry name" value="CalX-like_sf"/>
</dbReference>
<keyword evidence="9" id="KW-1185">Reference proteome</keyword>
<accession>A0A225X3I2</accession>
<dbReference type="Gene3D" id="2.60.120.260">
    <property type="entry name" value="Galactose-binding domain-like"/>
    <property type="match status" value="1"/>
</dbReference>
<dbReference type="SUPFAM" id="SSF49785">
    <property type="entry name" value="Galactose-binding domain-like"/>
    <property type="match status" value="1"/>
</dbReference>
<feature type="disulfide bond" evidence="5">
    <location>
        <begin position="1770"/>
        <end position="1779"/>
    </location>
</feature>